<evidence type="ECO:0000313" key="8">
    <source>
        <dbReference type="Proteomes" id="UP000297031"/>
    </source>
</evidence>
<feature type="signal peptide" evidence="5">
    <location>
        <begin position="1"/>
        <end position="19"/>
    </location>
</feature>
<keyword evidence="4" id="KW-0676">Redox-active center</keyword>
<dbReference type="PANTHER" id="PTHR45663">
    <property type="entry name" value="GEO12009P1"/>
    <property type="match status" value="1"/>
</dbReference>
<dbReference type="EMBL" id="CP039393">
    <property type="protein sequence ID" value="QCD34644.1"/>
    <property type="molecule type" value="Genomic_DNA"/>
</dbReference>
<dbReference type="Proteomes" id="UP000297031">
    <property type="component" value="Chromosome"/>
</dbReference>
<gene>
    <name evidence="7" type="ORF">E7746_01525</name>
</gene>
<dbReference type="AlphaFoldDB" id="A0A4P7VE67"/>
<evidence type="ECO:0000256" key="3">
    <source>
        <dbReference type="ARBA" id="ARBA00023157"/>
    </source>
</evidence>
<dbReference type="CDD" id="cd02947">
    <property type="entry name" value="TRX_family"/>
    <property type="match status" value="1"/>
</dbReference>
<keyword evidence="3" id="KW-1015">Disulfide bond</keyword>
<dbReference type="PROSITE" id="PS51257">
    <property type="entry name" value="PROKAR_LIPOPROTEIN"/>
    <property type="match status" value="1"/>
</dbReference>
<evidence type="ECO:0000256" key="2">
    <source>
        <dbReference type="ARBA" id="ARBA00022982"/>
    </source>
</evidence>
<dbReference type="SUPFAM" id="SSF52833">
    <property type="entry name" value="Thioredoxin-like"/>
    <property type="match status" value="1"/>
</dbReference>
<feature type="chain" id="PRO_5020372851" evidence="5">
    <location>
        <begin position="20"/>
        <end position="160"/>
    </location>
</feature>
<evidence type="ECO:0000259" key="6">
    <source>
        <dbReference type="PROSITE" id="PS51352"/>
    </source>
</evidence>
<evidence type="ECO:0000256" key="4">
    <source>
        <dbReference type="ARBA" id="ARBA00023284"/>
    </source>
</evidence>
<protein>
    <submittedName>
        <fullName evidence="7">Thioredoxin</fullName>
    </submittedName>
</protein>
<keyword evidence="8" id="KW-1185">Reference proteome</keyword>
<evidence type="ECO:0000313" key="7">
    <source>
        <dbReference type="EMBL" id="QCD34644.1"/>
    </source>
</evidence>
<dbReference type="PROSITE" id="PS00194">
    <property type="entry name" value="THIOREDOXIN_1"/>
    <property type="match status" value="1"/>
</dbReference>
<organism evidence="7 8">
    <name type="scientific">Muribaculum gordoncarteri</name>
    <dbReference type="NCBI Taxonomy" id="2530390"/>
    <lineage>
        <taxon>Bacteria</taxon>
        <taxon>Pseudomonadati</taxon>
        <taxon>Bacteroidota</taxon>
        <taxon>Bacteroidia</taxon>
        <taxon>Bacteroidales</taxon>
        <taxon>Muribaculaceae</taxon>
        <taxon>Muribaculum</taxon>
    </lineage>
</organism>
<sequence length="160" mass="17141">MKKIAFLAAAILISGAMITGCGNSTSKEVKEAEATAEAVNESEGAPIELGPNDILEFGGAQPMPVVVDFSATWCPPCKQFKPIFHKLAKKYKGKVNFIYVDIDKAPQLAEQYGVTSVPTILFVDKEGVINRNIGFMTEEEVEGAVAAIMPAPSAPKIEPR</sequence>
<keyword evidence="2" id="KW-0249">Electron transport</keyword>
<dbReference type="InterPro" id="IPR036249">
    <property type="entry name" value="Thioredoxin-like_sf"/>
</dbReference>
<dbReference type="PROSITE" id="PS51352">
    <property type="entry name" value="THIOREDOXIN_2"/>
    <property type="match status" value="1"/>
</dbReference>
<dbReference type="OrthoDB" id="9790390at2"/>
<name>A0A4P7VE67_9BACT</name>
<accession>A0A4P7VE67</accession>
<dbReference type="GO" id="GO:0015035">
    <property type="term" value="F:protein-disulfide reductase activity"/>
    <property type="evidence" value="ECO:0007669"/>
    <property type="project" value="TreeGrafter"/>
</dbReference>
<dbReference type="Pfam" id="PF00085">
    <property type="entry name" value="Thioredoxin"/>
    <property type="match status" value="1"/>
</dbReference>
<dbReference type="PANTHER" id="PTHR45663:SF11">
    <property type="entry name" value="GEO12009P1"/>
    <property type="match status" value="1"/>
</dbReference>
<keyword evidence="5" id="KW-0732">Signal</keyword>
<dbReference type="KEGG" id="mgod:E7746_01525"/>
<dbReference type="InterPro" id="IPR013766">
    <property type="entry name" value="Thioredoxin_domain"/>
</dbReference>
<dbReference type="PRINTS" id="PR00421">
    <property type="entry name" value="THIOREDOXIN"/>
</dbReference>
<evidence type="ECO:0000256" key="1">
    <source>
        <dbReference type="ARBA" id="ARBA00022448"/>
    </source>
</evidence>
<evidence type="ECO:0000256" key="5">
    <source>
        <dbReference type="SAM" id="SignalP"/>
    </source>
</evidence>
<proteinExistence type="predicted"/>
<reference evidence="7 8" key="1">
    <citation type="submission" date="2019-02" db="EMBL/GenBank/DDBJ databases">
        <title>Isolation and identification of novel species under the genus Muribaculum.</title>
        <authorList>
            <person name="Miyake S."/>
            <person name="Ding Y."/>
            <person name="Low A."/>
            <person name="Soh M."/>
            <person name="Seedorf H."/>
        </authorList>
    </citation>
    <scope>NUCLEOTIDE SEQUENCE [LARGE SCALE GENOMIC DNA]</scope>
    <source>
        <strain evidence="7 8">TLL-A4</strain>
    </source>
</reference>
<dbReference type="GO" id="GO:0005737">
    <property type="term" value="C:cytoplasm"/>
    <property type="evidence" value="ECO:0007669"/>
    <property type="project" value="TreeGrafter"/>
</dbReference>
<keyword evidence="1" id="KW-0813">Transport</keyword>
<feature type="domain" description="Thioredoxin" evidence="6">
    <location>
        <begin position="25"/>
        <end position="150"/>
    </location>
</feature>
<dbReference type="RefSeq" id="WP_123395289.1">
    <property type="nucleotide sequence ID" value="NZ_CANQMU010000021.1"/>
</dbReference>
<dbReference type="InterPro" id="IPR017937">
    <property type="entry name" value="Thioredoxin_CS"/>
</dbReference>
<dbReference type="Gene3D" id="3.40.30.10">
    <property type="entry name" value="Glutaredoxin"/>
    <property type="match status" value="1"/>
</dbReference>